<organism evidence="1 2">
    <name type="scientific">Portunus trituberculatus</name>
    <name type="common">Swimming crab</name>
    <name type="synonym">Neptunus trituberculatus</name>
    <dbReference type="NCBI Taxonomy" id="210409"/>
    <lineage>
        <taxon>Eukaryota</taxon>
        <taxon>Metazoa</taxon>
        <taxon>Ecdysozoa</taxon>
        <taxon>Arthropoda</taxon>
        <taxon>Crustacea</taxon>
        <taxon>Multicrustacea</taxon>
        <taxon>Malacostraca</taxon>
        <taxon>Eumalacostraca</taxon>
        <taxon>Eucarida</taxon>
        <taxon>Decapoda</taxon>
        <taxon>Pleocyemata</taxon>
        <taxon>Brachyura</taxon>
        <taxon>Eubrachyura</taxon>
        <taxon>Portunoidea</taxon>
        <taxon>Portunidae</taxon>
        <taxon>Portuninae</taxon>
        <taxon>Portunus</taxon>
    </lineage>
</organism>
<dbReference type="AlphaFoldDB" id="A0A5B7F3W6"/>
<proteinExistence type="predicted"/>
<gene>
    <name evidence="1" type="ORF">E2C01_033377</name>
</gene>
<protein>
    <submittedName>
        <fullName evidence="1">Uncharacterized protein</fullName>
    </submittedName>
</protein>
<dbReference type="EMBL" id="VSRR010004489">
    <property type="protein sequence ID" value="MPC39828.1"/>
    <property type="molecule type" value="Genomic_DNA"/>
</dbReference>
<reference evidence="1 2" key="1">
    <citation type="submission" date="2019-05" db="EMBL/GenBank/DDBJ databases">
        <title>Another draft genome of Portunus trituberculatus and its Hox gene families provides insights of decapod evolution.</title>
        <authorList>
            <person name="Jeong J.-H."/>
            <person name="Song I."/>
            <person name="Kim S."/>
            <person name="Choi T."/>
            <person name="Kim D."/>
            <person name="Ryu S."/>
            <person name="Kim W."/>
        </authorList>
    </citation>
    <scope>NUCLEOTIDE SEQUENCE [LARGE SCALE GENOMIC DNA]</scope>
    <source>
        <tissue evidence="1">Muscle</tissue>
    </source>
</reference>
<dbReference type="Proteomes" id="UP000324222">
    <property type="component" value="Unassembled WGS sequence"/>
</dbReference>
<keyword evidence="2" id="KW-1185">Reference proteome</keyword>
<name>A0A5B7F3W6_PORTR</name>
<accession>A0A5B7F3W6</accession>
<evidence type="ECO:0000313" key="2">
    <source>
        <dbReference type="Proteomes" id="UP000324222"/>
    </source>
</evidence>
<sequence length="120" mass="13854">MVVNNSKTKVFFVTNGEDGDAEPIRVEGLHKYFTRFRTCGHSLAVETGRWNRRGRGRLPVEERLCIHGQIQTGKHVVEDCPLTENTRQVYNISRLEDLFNDNISSQEARAIIHEILEIFK</sequence>
<comment type="caution">
    <text evidence="1">The sequence shown here is derived from an EMBL/GenBank/DDBJ whole genome shotgun (WGS) entry which is preliminary data.</text>
</comment>
<evidence type="ECO:0000313" key="1">
    <source>
        <dbReference type="EMBL" id="MPC39828.1"/>
    </source>
</evidence>